<dbReference type="RefSeq" id="WP_164652323.1">
    <property type="nucleotide sequence ID" value="NZ_JAAIJR010000009.1"/>
</dbReference>
<protein>
    <submittedName>
        <fullName evidence="1">Uncharacterized protein</fullName>
    </submittedName>
</protein>
<dbReference type="AlphaFoldDB" id="A0A6P1DUP9"/>
<accession>A0A6P1DUP9</accession>
<dbReference type="Proteomes" id="UP000471640">
    <property type="component" value="Unassembled WGS sequence"/>
</dbReference>
<proteinExistence type="predicted"/>
<name>A0A6P1DUP9_9GAMM</name>
<reference evidence="1 2" key="2">
    <citation type="submission" date="2020-02" db="EMBL/GenBank/DDBJ databases">
        <title>Genome sequences of Thiorhodococcus mannitoliphagus and Thiorhodococcus minor, purple sulfur photosynthetic bacteria in the gammaproteobacterial family, Chromatiaceae.</title>
        <authorList>
            <person name="Aviles F.A."/>
            <person name="Meyer T.E."/>
            <person name="Kyndt J.A."/>
        </authorList>
    </citation>
    <scope>NUCLEOTIDE SEQUENCE [LARGE SCALE GENOMIC DNA]</scope>
    <source>
        <strain evidence="1 2">DSM 18266</strain>
    </source>
</reference>
<reference evidence="2" key="1">
    <citation type="journal article" date="2020" name="Microbiol. Resour. Announc.">
        <title>Draft Genome Sequences of Thiorhodococcus mannitoliphagus and Thiorhodococcus minor, Purple Sulfur Photosynthetic Bacteria in the Gammaproteobacterial Family Chromatiaceae.</title>
        <authorList>
            <person name="Aviles F.A."/>
            <person name="Meyer T.E."/>
            <person name="Kyndt J.A."/>
        </authorList>
    </citation>
    <scope>NUCLEOTIDE SEQUENCE [LARGE SCALE GENOMIC DNA]</scope>
    <source>
        <strain evidence="2">DSM 18266</strain>
    </source>
</reference>
<sequence>MSFPQSTLITGGLLAVMMFFGTVATVQAGDGCTSDKKSASTASLTEAPAVIL</sequence>
<comment type="caution">
    <text evidence="1">The sequence shown here is derived from an EMBL/GenBank/DDBJ whole genome shotgun (WGS) entry which is preliminary data.</text>
</comment>
<organism evidence="1 2">
    <name type="scientific">Thiorhodococcus mannitoliphagus</name>
    <dbReference type="NCBI Taxonomy" id="329406"/>
    <lineage>
        <taxon>Bacteria</taxon>
        <taxon>Pseudomonadati</taxon>
        <taxon>Pseudomonadota</taxon>
        <taxon>Gammaproteobacteria</taxon>
        <taxon>Chromatiales</taxon>
        <taxon>Chromatiaceae</taxon>
        <taxon>Thiorhodococcus</taxon>
    </lineage>
</organism>
<gene>
    <name evidence="1" type="ORF">G3480_03685</name>
</gene>
<keyword evidence="2" id="KW-1185">Reference proteome</keyword>
<evidence type="ECO:0000313" key="1">
    <source>
        <dbReference type="EMBL" id="NEX19424.1"/>
    </source>
</evidence>
<evidence type="ECO:0000313" key="2">
    <source>
        <dbReference type="Proteomes" id="UP000471640"/>
    </source>
</evidence>
<dbReference type="EMBL" id="JAAIJR010000009">
    <property type="protein sequence ID" value="NEX19424.1"/>
    <property type="molecule type" value="Genomic_DNA"/>
</dbReference>